<evidence type="ECO:0000313" key="2">
    <source>
        <dbReference type="EMBL" id="KJL23062.1"/>
    </source>
</evidence>
<evidence type="ECO:0000313" key="3">
    <source>
        <dbReference type="Proteomes" id="UP000033572"/>
    </source>
</evidence>
<dbReference type="GeneID" id="94445634"/>
<dbReference type="RefSeq" id="WP_045253631.1">
    <property type="nucleotide sequence ID" value="NZ_CP031425.1"/>
</dbReference>
<dbReference type="Proteomes" id="UP000033572">
    <property type="component" value="Unassembled WGS sequence"/>
</dbReference>
<dbReference type="PATRIC" id="fig|104336.4.peg.1264"/>
<name>A0A0F0KQ70_9MICO</name>
<accession>A0A0F0KQ70</accession>
<dbReference type="AlphaFoldDB" id="A0A0F0KQ70"/>
<proteinExistence type="predicted"/>
<organism evidence="2 3">
    <name type="scientific">Microbacterium foliorum</name>
    <dbReference type="NCBI Taxonomy" id="104336"/>
    <lineage>
        <taxon>Bacteria</taxon>
        <taxon>Bacillati</taxon>
        <taxon>Actinomycetota</taxon>
        <taxon>Actinomycetes</taxon>
        <taxon>Micrococcales</taxon>
        <taxon>Microbacteriaceae</taxon>
        <taxon>Microbacterium</taxon>
    </lineage>
</organism>
<dbReference type="KEGG" id="mfol:DXT68_14645"/>
<keyword evidence="3" id="KW-1185">Reference proteome</keyword>
<sequence>MSRRIAAIAAAAAVAALLLTGCGPQFATPDERSESFAAPVAEAVNELDSAPDDVQVRSSFDGIVLEARLGDMSYAETRAFIEEALPIVEESPLGTMPVRLLMSHTQQGSGQQGAVAGSTTLEWRGYDPERADRYFAAVQVWLDTLADPGVQFDETFQVQAAAVFGDISVLDGRDLDAYSAEITAQLEQAGYVEPRIIVTAKPAS</sequence>
<feature type="signal peptide" evidence="1">
    <location>
        <begin position="1"/>
        <end position="27"/>
    </location>
</feature>
<comment type="caution">
    <text evidence="2">The sequence shown here is derived from an EMBL/GenBank/DDBJ whole genome shotgun (WGS) entry which is preliminary data.</text>
</comment>
<gene>
    <name evidence="2" type="ORF">RN50_01233</name>
</gene>
<evidence type="ECO:0000256" key="1">
    <source>
        <dbReference type="SAM" id="SignalP"/>
    </source>
</evidence>
<protein>
    <recommendedName>
        <fullName evidence="4">Lipoprotein</fullName>
    </recommendedName>
</protein>
<evidence type="ECO:0008006" key="4">
    <source>
        <dbReference type="Google" id="ProtNLM"/>
    </source>
</evidence>
<dbReference type="EMBL" id="JYIU01000037">
    <property type="protein sequence ID" value="KJL23062.1"/>
    <property type="molecule type" value="Genomic_DNA"/>
</dbReference>
<feature type="chain" id="PRO_5002444535" description="Lipoprotein" evidence="1">
    <location>
        <begin position="28"/>
        <end position="204"/>
    </location>
</feature>
<reference evidence="2 3" key="1">
    <citation type="submission" date="2015-02" db="EMBL/GenBank/DDBJ databases">
        <title>Draft genome sequences of ten Microbacterium spp. with emphasis on heavy metal contaminated environments.</title>
        <authorList>
            <person name="Corretto E."/>
        </authorList>
    </citation>
    <scope>NUCLEOTIDE SEQUENCE [LARGE SCALE GENOMIC DNA]</scope>
    <source>
        <strain evidence="2 3">DSM 12966</strain>
    </source>
</reference>
<keyword evidence="1" id="KW-0732">Signal</keyword>
<dbReference type="PROSITE" id="PS51257">
    <property type="entry name" value="PROKAR_LIPOPROTEIN"/>
    <property type="match status" value="1"/>
</dbReference>